<keyword evidence="2" id="KW-1185">Reference proteome</keyword>
<name>A0ACB9B6N4_ARCLA</name>
<comment type="caution">
    <text evidence="1">The sequence shown here is derived from an EMBL/GenBank/DDBJ whole genome shotgun (WGS) entry which is preliminary data.</text>
</comment>
<evidence type="ECO:0000313" key="2">
    <source>
        <dbReference type="Proteomes" id="UP001055879"/>
    </source>
</evidence>
<proteinExistence type="predicted"/>
<dbReference type="EMBL" id="CM042052">
    <property type="protein sequence ID" value="KAI3718097.1"/>
    <property type="molecule type" value="Genomic_DNA"/>
</dbReference>
<reference evidence="1 2" key="2">
    <citation type="journal article" date="2022" name="Mol. Ecol. Resour.">
        <title>The genomes of chicory, endive, great burdock and yacon provide insights into Asteraceae paleo-polyploidization history and plant inulin production.</title>
        <authorList>
            <person name="Fan W."/>
            <person name="Wang S."/>
            <person name="Wang H."/>
            <person name="Wang A."/>
            <person name="Jiang F."/>
            <person name="Liu H."/>
            <person name="Zhao H."/>
            <person name="Xu D."/>
            <person name="Zhang Y."/>
        </authorList>
    </citation>
    <scope>NUCLEOTIDE SEQUENCE [LARGE SCALE GENOMIC DNA]</scope>
    <source>
        <strain evidence="2">cv. Niubang</strain>
    </source>
</reference>
<sequence>MNVDTSKPAGTGGVEETQSVVHDSEQITTDGSLMQNQRPIVNRLEPVANPKLGTPIRGKEPTGSINTTILNGSMPIRGILKNTNWFQVLGENDGQCTGESHVQGNVLPDICSRIFSRWGWLSNHACSDLGTRIIVAWDMRVMDVCLVDMHSQFMHVEIR</sequence>
<reference evidence="2" key="1">
    <citation type="journal article" date="2022" name="Mol. Ecol. Resour.">
        <title>The genomes of chicory, endive, great burdock and yacon provide insights into Asteraceae palaeo-polyploidization history and plant inulin production.</title>
        <authorList>
            <person name="Fan W."/>
            <person name="Wang S."/>
            <person name="Wang H."/>
            <person name="Wang A."/>
            <person name="Jiang F."/>
            <person name="Liu H."/>
            <person name="Zhao H."/>
            <person name="Xu D."/>
            <person name="Zhang Y."/>
        </authorList>
    </citation>
    <scope>NUCLEOTIDE SEQUENCE [LARGE SCALE GENOMIC DNA]</scope>
    <source>
        <strain evidence="2">cv. Niubang</strain>
    </source>
</reference>
<organism evidence="1 2">
    <name type="scientific">Arctium lappa</name>
    <name type="common">Greater burdock</name>
    <name type="synonym">Lappa major</name>
    <dbReference type="NCBI Taxonomy" id="4217"/>
    <lineage>
        <taxon>Eukaryota</taxon>
        <taxon>Viridiplantae</taxon>
        <taxon>Streptophyta</taxon>
        <taxon>Embryophyta</taxon>
        <taxon>Tracheophyta</taxon>
        <taxon>Spermatophyta</taxon>
        <taxon>Magnoliopsida</taxon>
        <taxon>eudicotyledons</taxon>
        <taxon>Gunneridae</taxon>
        <taxon>Pentapetalae</taxon>
        <taxon>asterids</taxon>
        <taxon>campanulids</taxon>
        <taxon>Asterales</taxon>
        <taxon>Asteraceae</taxon>
        <taxon>Carduoideae</taxon>
        <taxon>Cardueae</taxon>
        <taxon>Arctiinae</taxon>
        <taxon>Arctium</taxon>
    </lineage>
</organism>
<dbReference type="Proteomes" id="UP001055879">
    <property type="component" value="Linkage Group LG06"/>
</dbReference>
<protein>
    <submittedName>
        <fullName evidence="1">Uncharacterized protein</fullName>
    </submittedName>
</protein>
<evidence type="ECO:0000313" key="1">
    <source>
        <dbReference type="EMBL" id="KAI3718097.1"/>
    </source>
</evidence>
<gene>
    <name evidence="1" type="ORF">L6452_18948</name>
</gene>
<accession>A0ACB9B6N4</accession>